<feature type="transmembrane region" description="Helical" evidence="8">
    <location>
        <begin position="442"/>
        <end position="465"/>
    </location>
</feature>
<feature type="transmembrane region" description="Helical" evidence="8">
    <location>
        <begin position="103"/>
        <end position="122"/>
    </location>
</feature>
<sequence>MVGAARPVPAPGRPGLGQVPVTGTLLVKPRIRPRVAVVLVYTAAMCMNGLDSTIVNPALFTIAEDFGRPVSAANTVETAFLVALALALPVAGWLGDRFGTKRVFLLALAAFTAASAVCGLAPDLTTLVVARAAQGLAGGLLTPVGMTLLFRAFPPEERVRLSKVLIVPTALMPALGPPLGGFLTEHLSWHWLFFVNVPVGAGAVLLGAVALREPAVGSVDPVASDASDASDAPDASEGESDSGGRFDHVGFWLATPALGLLTYALGFGPSHGWGRPSVAVSAVAGVVLLVAAVTHQLRSPDPLLKLRLLGDRVYGAASALALFSAAGLMGVLFVFPLLYQAALGASALDAGLSVFPEALGLMLASQAVDRLLPRLGPRRLAVPTLLLAAGVFAALAVPGVAENAWAVRALMFAVGLVLGTAVLTIQIAGFEDISPADMGQAMGLFQIVRTLGGAVGIAACAAVIGGHGTGVSDPGPYRVAVLVTSGLVGVGAVVAARLPRVVAGPPGPP</sequence>
<dbReference type="InterPro" id="IPR036259">
    <property type="entry name" value="MFS_trans_sf"/>
</dbReference>
<feature type="transmembrane region" description="Helical" evidence="8">
    <location>
        <begin position="380"/>
        <end position="401"/>
    </location>
</feature>
<dbReference type="PROSITE" id="PS50850">
    <property type="entry name" value="MFS"/>
    <property type="match status" value="1"/>
</dbReference>
<dbReference type="Gene3D" id="1.20.1720.10">
    <property type="entry name" value="Multidrug resistance protein D"/>
    <property type="match status" value="1"/>
</dbReference>
<evidence type="ECO:0000256" key="7">
    <source>
        <dbReference type="SAM" id="MobiDB-lite"/>
    </source>
</evidence>
<feature type="transmembrane region" description="Helical" evidence="8">
    <location>
        <begin position="189"/>
        <end position="211"/>
    </location>
</feature>
<evidence type="ECO:0000256" key="8">
    <source>
        <dbReference type="SAM" id="Phobius"/>
    </source>
</evidence>
<evidence type="ECO:0000256" key="6">
    <source>
        <dbReference type="ARBA" id="ARBA00023251"/>
    </source>
</evidence>
<evidence type="ECO:0000256" key="5">
    <source>
        <dbReference type="ARBA" id="ARBA00023136"/>
    </source>
</evidence>
<dbReference type="EMBL" id="CP023699">
    <property type="protein sequence ID" value="QEU93748.1"/>
    <property type="molecule type" value="Genomic_DNA"/>
</dbReference>
<feature type="domain" description="Major facilitator superfamily (MFS) profile" evidence="9">
    <location>
        <begin position="37"/>
        <end position="503"/>
    </location>
</feature>
<feature type="transmembrane region" description="Helical" evidence="8">
    <location>
        <begin position="350"/>
        <end position="368"/>
    </location>
</feature>
<feature type="transmembrane region" description="Helical" evidence="8">
    <location>
        <begin position="407"/>
        <end position="430"/>
    </location>
</feature>
<evidence type="ECO:0000313" key="11">
    <source>
        <dbReference type="Proteomes" id="UP000325529"/>
    </source>
</evidence>
<proteinExistence type="predicted"/>
<feature type="compositionally biased region" description="Low complexity" evidence="7">
    <location>
        <begin position="219"/>
        <end position="233"/>
    </location>
</feature>
<protein>
    <submittedName>
        <fullName evidence="10">MFS transporter</fullName>
    </submittedName>
</protein>
<dbReference type="SUPFAM" id="SSF103473">
    <property type="entry name" value="MFS general substrate transporter"/>
    <property type="match status" value="2"/>
</dbReference>
<evidence type="ECO:0000313" key="10">
    <source>
        <dbReference type="EMBL" id="QEU93748.1"/>
    </source>
</evidence>
<dbReference type="InterPro" id="IPR020846">
    <property type="entry name" value="MFS_dom"/>
</dbReference>
<evidence type="ECO:0000256" key="1">
    <source>
        <dbReference type="ARBA" id="ARBA00004651"/>
    </source>
</evidence>
<accession>A0A5J6GIU7</accession>
<feature type="transmembrane region" description="Helical" evidence="8">
    <location>
        <begin position="477"/>
        <end position="496"/>
    </location>
</feature>
<dbReference type="GO" id="GO:0046677">
    <property type="term" value="P:response to antibiotic"/>
    <property type="evidence" value="ECO:0007669"/>
    <property type="project" value="UniProtKB-KW"/>
</dbReference>
<feature type="transmembrane region" description="Helical" evidence="8">
    <location>
        <begin position="249"/>
        <end position="267"/>
    </location>
</feature>
<feature type="transmembrane region" description="Helical" evidence="8">
    <location>
        <begin position="273"/>
        <end position="293"/>
    </location>
</feature>
<keyword evidence="6" id="KW-0046">Antibiotic resistance</keyword>
<keyword evidence="4 8" id="KW-1133">Transmembrane helix</keyword>
<feature type="region of interest" description="Disordered" evidence="7">
    <location>
        <begin position="219"/>
        <end position="243"/>
    </location>
</feature>
<dbReference type="AlphaFoldDB" id="A0A5J6GIU7"/>
<keyword evidence="5 8" id="KW-0472">Membrane</keyword>
<evidence type="ECO:0000256" key="3">
    <source>
        <dbReference type="ARBA" id="ARBA00022692"/>
    </source>
</evidence>
<organism evidence="10 11">
    <name type="scientific">Streptomyces kanamyceticus</name>
    <dbReference type="NCBI Taxonomy" id="1967"/>
    <lineage>
        <taxon>Bacteria</taxon>
        <taxon>Bacillati</taxon>
        <taxon>Actinomycetota</taxon>
        <taxon>Actinomycetes</taxon>
        <taxon>Kitasatosporales</taxon>
        <taxon>Streptomycetaceae</taxon>
        <taxon>Streptomyces</taxon>
    </lineage>
</organism>
<dbReference type="InterPro" id="IPR011701">
    <property type="entry name" value="MFS"/>
</dbReference>
<reference evidence="10 11" key="1">
    <citation type="submission" date="2017-09" db="EMBL/GenBank/DDBJ databases">
        <authorList>
            <person name="Lee N."/>
            <person name="Cho B.-K."/>
        </authorList>
    </citation>
    <scope>NUCLEOTIDE SEQUENCE [LARGE SCALE GENOMIC DNA]</scope>
    <source>
        <strain evidence="10 11">ATCC 12853</strain>
    </source>
</reference>
<feature type="transmembrane region" description="Helical" evidence="8">
    <location>
        <begin position="313"/>
        <end position="338"/>
    </location>
</feature>
<dbReference type="KEGG" id="ska:CP970_25125"/>
<dbReference type="Pfam" id="PF07690">
    <property type="entry name" value="MFS_1"/>
    <property type="match status" value="1"/>
</dbReference>
<feature type="transmembrane region" description="Helical" evidence="8">
    <location>
        <begin position="128"/>
        <end position="152"/>
    </location>
</feature>
<comment type="subcellular location">
    <subcellularLocation>
        <location evidence="1">Cell membrane</location>
        <topology evidence="1">Multi-pass membrane protein</topology>
    </subcellularLocation>
</comment>
<evidence type="ECO:0000256" key="4">
    <source>
        <dbReference type="ARBA" id="ARBA00022989"/>
    </source>
</evidence>
<name>A0A5J6GIU7_STRKN</name>
<keyword evidence="2" id="KW-0813">Transport</keyword>
<dbReference type="PANTHER" id="PTHR42718">
    <property type="entry name" value="MAJOR FACILITATOR SUPERFAMILY MULTIDRUG TRANSPORTER MFSC"/>
    <property type="match status" value="1"/>
</dbReference>
<dbReference type="GO" id="GO:0022857">
    <property type="term" value="F:transmembrane transporter activity"/>
    <property type="evidence" value="ECO:0007669"/>
    <property type="project" value="InterPro"/>
</dbReference>
<evidence type="ECO:0000256" key="2">
    <source>
        <dbReference type="ARBA" id="ARBA00022448"/>
    </source>
</evidence>
<feature type="transmembrane region" description="Helical" evidence="8">
    <location>
        <begin position="79"/>
        <end position="96"/>
    </location>
</feature>
<feature type="transmembrane region" description="Helical" evidence="8">
    <location>
        <begin position="35"/>
        <end position="59"/>
    </location>
</feature>
<dbReference type="Gene3D" id="1.20.1250.20">
    <property type="entry name" value="MFS general substrate transporter like domains"/>
    <property type="match status" value="1"/>
</dbReference>
<keyword evidence="3 8" id="KW-0812">Transmembrane</keyword>
<dbReference type="GO" id="GO:0005886">
    <property type="term" value="C:plasma membrane"/>
    <property type="evidence" value="ECO:0007669"/>
    <property type="project" value="UniProtKB-SubCell"/>
</dbReference>
<evidence type="ECO:0000259" key="9">
    <source>
        <dbReference type="PROSITE" id="PS50850"/>
    </source>
</evidence>
<dbReference type="PANTHER" id="PTHR42718:SF9">
    <property type="entry name" value="MAJOR FACILITATOR SUPERFAMILY MULTIDRUG TRANSPORTER MFSC"/>
    <property type="match status" value="1"/>
</dbReference>
<dbReference type="Proteomes" id="UP000325529">
    <property type="component" value="Chromosome"/>
</dbReference>
<gene>
    <name evidence="10" type="ORF">CP970_25125</name>
</gene>
<keyword evidence="11" id="KW-1185">Reference proteome</keyword>